<keyword evidence="2" id="KW-1185">Reference proteome</keyword>
<proteinExistence type="predicted"/>
<name>A0A6B0S118_9CETA</name>
<organism evidence="1 2">
    <name type="scientific">Bos mutus</name>
    <name type="common">wild yak</name>
    <dbReference type="NCBI Taxonomy" id="72004"/>
    <lineage>
        <taxon>Eukaryota</taxon>
        <taxon>Metazoa</taxon>
        <taxon>Chordata</taxon>
        <taxon>Craniata</taxon>
        <taxon>Vertebrata</taxon>
        <taxon>Euteleostomi</taxon>
        <taxon>Mammalia</taxon>
        <taxon>Eutheria</taxon>
        <taxon>Laurasiatheria</taxon>
        <taxon>Artiodactyla</taxon>
        <taxon>Ruminantia</taxon>
        <taxon>Pecora</taxon>
        <taxon>Bovidae</taxon>
        <taxon>Bovinae</taxon>
        <taxon>Bos</taxon>
    </lineage>
</organism>
<dbReference type="Proteomes" id="UP000322234">
    <property type="component" value="Unassembled WGS sequence"/>
</dbReference>
<protein>
    <submittedName>
        <fullName evidence="1">Uncharacterized protein</fullName>
    </submittedName>
</protein>
<gene>
    <name evidence="1" type="ORF">E5288_WYG015660</name>
</gene>
<comment type="caution">
    <text evidence="1">The sequence shown here is derived from an EMBL/GenBank/DDBJ whole genome shotgun (WGS) entry which is preliminary data.</text>
</comment>
<reference evidence="1" key="1">
    <citation type="submission" date="2019-10" db="EMBL/GenBank/DDBJ databases">
        <title>The sequence and de novo assembly of the wild yak genome.</title>
        <authorList>
            <person name="Liu Y."/>
        </authorList>
    </citation>
    <scope>NUCLEOTIDE SEQUENCE [LARGE SCALE GENOMIC DNA]</scope>
    <source>
        <strain evidence="1">WY2019</strain>
    </source>
</reference>
<evidence type="ECO:0000313" key="2">
    <source>
        <dbReference type="Proteomes" id="UP000322234"/>
    </source>
</evidence>
<evidence type="ECO:0000313" key="1">
    <source>
        <dbReference type="EMBL" id="MXQ95592.1"/>
    </source>
</evidence>
<dbReference type="AlphaFoldDB" id="A0A6B0S118"/>
<dbReference type="EMBL" id="VBQZ03000140">
    <property type="protein sequence ID" value="MXQ95592.1"/>
    <property type="molecule type" value="Genomic_DNA"/>
</dbReference>
<accession>A0A6B0S118</accession>
<sequence>MAPGSFLTQETFHYQDSRPNGLRQENSFVLSTGQFGLIILHAIPITWNRTPARLMLEGHGEIKRSTENPADLKMQELICKRTTRQYKLIREEIELGESKHLAHLFGMTLMGKGSTGLEKLGHSCSGCHSGDCGHHSAHSSIESTDASGTAQSAYQCEEAGCHITIKQGKAKFMWVKSLAGRGLWSDLAGQRALAHLSPAQTSLTRSDLSVARSPSAKDLSFVVHTTDFPFTAVTTD</sequence>